<dbReference type="GO" id="GO:0005524">
    <property type="term" value="F:ATP binding"/>
    <property type="evidence" value="ECO:0007669"/>
    <property type="project" value="UniProtKB-UniRule"/>
</dbReference>
<keyword evidence="2 9" id="KW-0378">Hydrolase</keyword>
<dbReference type="PANTHER" id="PTHR11070:SF67">
    <property type="entry name" value="DNA 3'-5' HELICASE"/>
    <property type="match status" value="1"/>
</dbReference>
<accession>A0A1G6DF11</accession>
<comment type="catalytic activity">
    <reaction evidence="8">
        <text>ATP + H2O = ADP + phosphate + H(+)</text>
        <dbReference type="Rhea" id="RHEA:13065"/>
        <dbReference type="ChEBI" id="CHEBI:15377"/>
        <dbReference type="ChEBI" id="CHEBI:15378"/>
        <dbReference type="ChEBI" id="CHEBI:30616"/>
        <dbReference type="ChEBI" id="CHEBI:43474"/>
        <dbReference type="ChEBI" id="CHEBI:456216"/>
        <dbReference type="EC" id="5.6.2.4"/>
    </reaction>
</comment>
<dbReference type="Proteomes" id="UP000198771">
    <property type="component" value="Unassembled WGS sequence"/>
</dbReference>
<dbReference type="InterPro" id="IPR027417">
    <property type="entry name" value="P-loop_NTPase"/>
</dbReference>
<keyword evidence="12" id="KW-0540">Nuclease</keyword>
<evidence type="ECO:0000313" key="12">
    <source>
        <dbReference type="EMBL" id="SDB43722.1"/>
    </source>
</evidence>
<dbReference type="GO" id="GO:0005829">
    <property type="term" value="C:cytosol"/>
    <property type="evidence" value="ECO:0007669"/>
    <property type="project" value="TreeGrafter"/>
</dbReference>
<dbReference type="Pfam" id="PF00580">
    <property type="entry name" value="UvrD-helicase"/>
    <property type="match status" value="1"/>
</dbReference>
<dbReference type="EMBL" id="FMXO01000011">
    <property type="protein sequence ID" value="SDB43722.1"/>
    <property type="molecule type" value="Genomic_DNA"/>
</dbReference>
<evidence type="ECO:0000313" key="13">
    <source>
        <dbReference type="Proteomes" id="UP000198771"/>
    </source>
</evidence>
<keyword evidence="4 9" id="KW-0067">ATP-binding</keyword>
<dbReference type="AlphaFoldDB" id="A0A1G6DF11"/>
<protein>
    <recommendedName>
        <fullName evidence="7">DNA 3'-5' helicase</fullName>
        <ecNumber evidence="7">5.6.2.4</ecNumber>
    </recommendedName>
</protein>
<evidence type="ECO:0000256" key="3">
    <source>
        <dbReference type="ARBA" id="ARBA00022806"/>
    </source>
</evidence>
<feature type="binding site" evidence="9">
    <location>
        <begin position="23"/>
        <end position="30"/>
    </location>
    <ligand>
        <name>ATP</name>
        <dbReference type="ChEBI" id="CHEBI:30616"/>
    </ligand>
</feature>
<dbReference type="Gene3D" id="1.10.486.10">
    <property type="entry name" value="PCRA, domain 4"/>
    <property type="match status" value="1"/>
</dbReference>
<evidence type="ECO:0000259" key="10">
    <source>
        <dbReference type="PROSITE" id="PS51198"/>
    </source>
</evidence>
<gene>
    <name evidence="12" type="ORF">SAMN05660653_02130</name>
</gene>
<dbReference type="InterPro" id="IPR014017">
    <property type="entry name" value="DNA_helicase_UvrD-like_C"/>
</dbReference>
<keyword evidence="5" id="KW-0413">Isomerase</keyword>
<dbReference type="GO" id="GO:0043138">
    <property type="term" value="F:3'-5' DNA helicase activity"/>
    <property type="evidence" value="ECO:0007669"/>
    <property type="project" value="UniProtKB-EC"/>
</dbReference>
<evidence type="ECO:0000256" key="4">
    <source>
        <dbReference type="ARBA" id="ARBA00022840"/>
    </source>
</evidence>
<dbReference type="GO" id="GO:0003677">
    <property type="term" value="F:DNA binding"/>
    <property type="evidence" value="ECO:0007669"/>
    <property type="project" value="InterPro"/>
</dbReference>
<feature type="domain" description="UvrD-like helicase C-terminal" evidence="11">
    <location>
        <begin position="475"/>
        <end position="797"/>
    </location>
</feature>
<dbReference type="SUPFAM" id="SSF52540">
    <property type="entry name" value="P-loop containing nucleoside triphosphate hydrolases"/>
    <property type="match status" value="1"/>
</dbReference>
<evidence type="ECO:0000256" key="1">
    <source>
        <dbReference type="ARBA" id="ARBA00022741"/>
    </source>
</evidence>
<evidence type="ECO:0000256" key="9">
    <source>
        <dbReference type="PROSITE-ProRule" id="PRU00560"/>
    </source>
</evidence>
<dbReference type="GO" id="GO:0000725">
    <property type="term" value="P:recombinational repair"/>
    <property type="evidence" value="ECO:0007669"/>
    <property type="project" value="TreeGrafter"/>
</dbReference>
<sequence length="896" mass="99023">MTTTSNSDIPLPREFPHVLVVQASAGAGKTYSLGLRFLQLLARAGSPSTGALGSILALTFTVAAAQEMKSRIIAFLKDIALETPAGSLLREQSGLNPAAAAAWLDCILEHFQRFQVKTIDSLHFQLVQALGKRMNLCPELEASFDQSAWSKVVLEGLLARTDWDQLVISGSGPEATDSLLGLWDGIFQVYLHQEMHSGLRFLPWLEKQVRGVVSDLNQLLTPLAATSLDDLRAAQSQLLHCCREMTEALERAGILDQVSRFDAADKLGNPLAELDSAFFTKTSATELFKKKVHCHPALPECWDLYMGVCRARNAYLLARARLHAAPLARLQLVVSRELERLGQSQGLLMGGWWTRLIRQHLDREELLQEAAMILGMRWRHLLIDEFQDTSREQWEVLRELAVEALSEGGSLFCVGDVKQAIYRWRGGDWRLFFEPLDPRVTPNVPEGNRMRTVLPFNRRSCPEVVAWNNACFASLDKPDAAMLLADAMIPAKEKTQARSHLASTITELYAESAQLPWKECSGAIHVTEIKAEDTQEYKAKAMLTLIAEIEALHARGVSHGDMAVLVRTNTEAGECAQNLLAASIPTITEQSLVISGHPAVRGLLALLTWLDNPGDDAALDALCRNPLLFAEILDDVPDMCTLLLAAPVPLRKDDPLQAAGCVQPGMREEAHIVGGEDAADGDAPRNETAAPLYRRLQEAHPAFWAEHLEPFWKHAGFRGAYELLLAAVAHFRLRELPLGQWAWVEKLLESALNAEAQGYTTLSGFLEFWQENGSFCVVGLPEGLAAVRVMTMHKAKGLEFPQVFLPLLGYGDKNRPAHLLFQSEDEAPYLAATTKPRCAEVTEFMDSELIKTMAEELNLLYVALTRARAGLHIFLADTETARSSHAASWLRAVMPG</sequence>
<feature type="domain" description="UvrD-like helicase ATP-binding" evidence="10">
    <location>
        <begin position="2"/>
        <end position="461"/>
    </location>
</feature>
<dbReference type="RefSeq" id="WP_092121236.1">
    <property type="nucleotide sequence ID" value="NZ_FMXO01000011.1"/>
</dbReference>
<proteinExistence type="predicted"/>
<keyword evidence="13" id="KW-1185">Reference proteome</keyword>
<organism evidence="12 13">
    <name type="scientific">Desulfonatronum thiosulfatophilum</name>
    <dbReference type="NCBI Taxonomy" id="617002"/>
    <lineage>
        <taxon>Bacteria</taxon>
        <taxon>Pseudomonadati</taxon>
        <taxon>Thermodesulfobacteriota</taxon>
        <taxon>Desulfovibrionia</taxon>
        <taxon>Desulfovibrionales</taxon>
        <taxon>Desulfonatronaceae</taxon>
        <taxon>Desulfonatronum</taxon>
    </lineage>
</organism>
<evidence type="ECO:0000256" key="5">
    <source>
        <dbReference type="ARBA" id="ARBA00023235"/>
    </source>
</evidence>
<comment type="catalytic activity">
    <reaction evidence="6">
        <text>Couples ATP hydrolysis with the unwinding of duplex DNA by translocating in the 3'-5' direction.</text>
        <dbReference type="EC" id="5.6.2.4"/>
    </reaction>
</comment>
<dbReference type="GO" id="GO:0004527">
    <property type="term" value="F:exonuclease activity"/>
    <property type="evidence" value="ECO:0007669"/>
    <property type="project" value="UniProtKB-KW"/>
</dbReference>
<evidence type="ECO:0000259" key="11">
    <source>
        <dbReference type="PROSITE" id="PS51217"/>
    </source>
</evidence>
<dbReference type="Pfam" id="PF13361">
    <property type="entry name" value="UvrD_C"/>
    <property type="match status" value="1"/>
</dbReference>
<dbReference type="InterPro" id="IPR014016">
    <property type="entry name" value="UvrD-like_ATP-bd"/>
</dbReference>
<evidence type="ECO:0000256" key="8">
    <source>
        <dbReference type="ARBA" id="ARBA00048988"/>
    </source>
</evidence>
<reference evidence="12 13" key="1">
    <citation type="submission" date="2016-10" db="EMBL/GenBank/DDBJ databases">
        <authorList>
            <person name="de Groot N.N."/>
        </authorList>
    </citation>
    <scope>NUCLEOTIDE SEQUENCE [LARGE SCALE GENOMIC DNA]</scope>
    <source>
        <strain evidence="12 13">ASO4-2</strain>
    </source>
</reference>
<dbReference type="GO" id="GO:0016887">
    <property type="term" value="F:ATP hydrolysis activity"/>
    <property type="evidence" value="ECO:0007669"/>
    <property type="project" value="RHEA"/>
</dbReference>
<dbReference type="EC" id="5.6.2.4" evidence="7"/>
<dbReference type="PANTHER" id="PTHR11070">
    <property type="entry name" value="UVRD / RECB / PCRA DNA HELICASE FAMILY MEMBER"/>
    <property type="match status" value="1"/>
</dbReference>
<keyword evidence="12" id="KW-0269">Exonuclease</keyword>
<dbReference type="PROSITE" id="PS51198">
    <property type="entry name" value="UVRD_HELICASE_ATP_BIND"/>
    <property type="match status" value="1"/>
</dbReference>
<evidence type="ECO:0000256" key="7">
    <source>
        <dbReference type="ARBA" id="ARBA00034808"/>
    </source>
</evidence>
<dbReference type="OrthoDB" id="9810135at2"/>
<dbReference type="Gene3D" id="3.40.50.300">
    <property type="entry name" value="P-loop containing nucleotide triphosphate hydrolases"/>
    <property type="match status" value="4"/>
</dbReference>
<keyword evidence="3 9" id="KW-0347">Helicase</keyword>
<evidence type="ECO:0000256" key="6">
    <source>
        <dbReference type="ARBA" id="ARBA00034617"/>
    </source>
</evidence>
<evidence type="ECO:0000256" key="2">
    <source>
        <dbReference type="ARBA" id="ARBA00022801"/>
    </source>
</evidence>
<keyword evidence="1 9" id="KW-0547">Nucleotide-binding</keyword>
<dbReference type="InterPro" id="IPR000212">
    <property type="entry name" value="DNA_helicase_UvrD/REP"/>
</dbReference>
<name>A0A1G6DF11_9BACT</name>
<dbReference type="PROSITE" id="PS51217">
    <property type="entry name" value="UVRD_HELICASE_CTER"/>
    <property type="match status" value="1"/>
</dbReference>
<dbReference type="STRING" id="617002.SAMN05660653_02130"/>